<accession>A0A060C8R7</accession>
<organism evidence="1">
    <name type="scientific">uncultured Rhizobium sp</name>
    <dbReference type="NCBI Taxonomy" id="155567"/>
    <lineage>
        <taxon>Bacteria</taxon>
        <taxon>Pseudomonadati</taxon>
        <taxon>Pseudomonadota</taxon>
        <taxon>Alphaproteobacteria</taxon>
        <taxon>Hyphomicrobiales</taxon>
        <taxon>Rhizobiaceae</taxon>
        <taxon>Rhizobium/Agrobacterium group</taxon>
        <taxon>Rhizobium</taxon>
        <taxon>environmental samples</taxon>
    </lineage>
</organism>
<dbReference type="EMBL" id="KF125712">
    <property type="protein sequence ID" value="AIA93043.1"/>
    <property type="molecule type" value="Genomic_DNA"/>
</dbReference>
<proteinExistence type="predicted"/>
<evidence type="ECO:0000313" key="1">
    <source>
        <dbReference type="EMBL" id="AIA93043.1"/>
    </source>
</evidence>
<protein>
    <submittedName>
        <fullName evidence="1">CAZy families GH105 protein</fullName>
    </submittedName>
</protein>
<sequence length="107" mass="11853">MDQLTIDRIGLRETTDRVAAAFRRLKGIREGLASGDAGGIAFEEWDWEVGVGLYGFLRRALATGDRAADRPTDRLVRLADRPWPAAAPDQFHRSDAAPALLVEHVDR</sequence>
<reference evidence="1" key="1">
    <citation type="journal article" date="2013" name="Environ. Microbiol.">
        <title>Seasonally variable intestinal metagenomes of the red palm weevil (Rhynchophorus ferrugineus).</title>
        <authorList>
            <person name="Jia S."/>
            <person name="Zhang X."/>
            <person name="Zhang G."/>
            <person name="Yin A."/>
            <person name="Zhang S."/>
            <person name="Li F."/>
            <person name="Wang L."/>
            <person name="Zhao D."/>
            <person name="Yun Q."/>
            <person name="Tala"/>
            <person name="Wang J."/>
            <person name="Sun G."/>
            <person name="Baabdullah M."/>
            <person name="Yu X."/>
            <person name="Hu S."/>
            <person name="Al-Mssallem I.S."/>
            <person name="Yu J."/>
        </authorList>
    </citation>
    <scope>NUCLEOTIDE SEQUENCE</scope>
</reference>
<name>A0A060C8R7_9HYPH</name>
<feature type="non-terminal residue" evidence="1">
    <location>
        <position position="107"/>
    </location>
</feature>
<dbReference type="AlphaFoldDB" id="A0A060C8R7"/>